<dbReference type="Proteomes" id="UP000018001">
    <property type="component" value="Unassembled WGS sequence"/>
</dbReference>
<dbReference type="InterPro" id="IPR046676">
    <property type="entry name" value="DUF6546"/>
</dbReference>
<feature type="domain" description="DUF6546" evidence="1">
    <location>
        <begin position="214"/>
        <end position="279"/>
    </location>
</feature>
<name>V5G4Q7_BYSSN</name>
<dbReference type="eggNOG" id="ENOG502RNWD">
    <property type="taxonomic scope" value="Eukaryota"/>
</dbReference>
<dbReference type="EMBL" id="BAUL01000296">
    <property type="protein sequence ID" value="GAD99408.1"/>
    <property type="molecule type" value="Genomic_DNA"/>
</dbReference>
<organism evidence="2 3">
    <name type="scientific">Byssochlamys spectabilis (strain No. 5 / NBRC 109023)</name>
    <name type="common">Paecilomyces variotii</name>
    <dbReference type="NCBI Taxonomy" id="1356009"/>
    <lineage>
        <taxon>Eukaryota</taxon>
        <taxon>Fungi</taxon>
        <taxon>Dikarya</taxon>
        <taxon>Ascomycota</taxon>
        <taxon>Pezizomycotina</taxon>
        <taxon>Eurotiomycetes</taxon>
        <taxon>Eurotiomycetidae</taxon>
        <taxon>Eurotiales</taxon>
        <taxon>Thermoascaceae</taxon>
        <taxon>Paecilomyces</taxon>
    </lineage>
</organism>
<dbReference type="InParanoid" id="V5G4Q7"/>
<keyword evidence="3" id="KW-1185">Reference proteome</keyword>
<dbReference type="HOGENOM" id="CLU_900137_0_0_1"/>
<evidence type="ECO:0000259" key="1">
    <source>
        <dbReference type="Pfam" id="PF20183"/>
    </source>
</evidence>
<evidence type="ECO:0000313" key="2">
    <source>
        <dbReference type="EMBL" id="GAD99408.1"/>
    </source>
</evidence>
<proteinExistence type="predicted"/>
<dbReference type="AlphaFoldDB" id="V5G4Q7"/>
<accession>V5G4Q7</accession>
<sequence length="309" mass="35407">METPPYRARFHNDDAFILPKARCINRLVFDDGVQIWPQTAMQIAAHCPTIASLSLRHHEIVHPNHLKFMQERREGLAKGIAHISQSLREFTYEGDFEGPWEDADSPSALTLSPSADDLFSQNIRRLSLHLEQLTLFRTCVSADFLFPLDDEGQPLPNTACLSWPNLRTLTLRLSTWLPSGEWLIKPPRMVIAERIAMGDMDIHTEDLERSVPNYEAVHRMFVSMGCAAHNMPSLRSIEFSFDDGPMFSFSFLVHNDSATATWRSDVQYRPDQRVASAWNFHLDDMLLGEERNIYVDIQWPPDATNTIAR</sequence>
<dbReference type="Pfam" id="PF20183">
    <property type="entry name" value="DUF6546"/>
    <property type="match status" value="1"/>
</dbReference>
<dbReference type="OrthoDB" id="4802432at2759"/>
<comment type="caution">
    <text evidence="2">The sequence shown here is derived from an EMBL/GenBank/DDBJ whole genome shotgun (WGS) entry which is preliminary data.</text>
</comment>
<gene>
    <name evidence="2" type="ORF">PVAR5_8123</name>
</gene>
<reference evidence="3" key="1">
    <citation type="journal article" date="2014" name="Genome Announc.">
        <title>Draft genome sequence of the formaldehyde-resistant fungus Byssochlamys spectabilis No. 5 (anamorph Paecilomyces variotii No. 5) (NBRC109023).</title>
        <authorList>
            <person name="Oka T."/>
            <person name="Ekino K."/>
            <person name="Fukuda K."/>
            <person name="Nomura Y."/>
        </authorList>
    </citation>
    <scope>NUCLEOTIDE SEQUENCE [LARGE SCALE GENOMIC DNA]</scope>
    <source>
        <strain evidence="3">No. 5 / NBRC 109023</strain>
    </source>
</reference>
<evidence type="ECO:0000313" key="3">
    <source>
        <dbReference type="Proteomes" id="UP000018001"/>
    </source>
</evidence>
<protein>
    <recommendedName>
        <fullName evidence="1">DUF6546 domain-containing protein</fullName>
    </recommendedName>
</protein>